<sequence>MMDLVKIEITTPLPAEVTVGRTYEIEGVATITEGIGPPPFLYAEVQKKDWYKPEILEETTYERGFAIPIGGDFSITWRPTKAGKYEVTVVATPAPLSLPVIGVPPVVGQSDMMSVTTVEEHGKYTELQIVSYGKVEEA</sequence>
<name>A0A6M3MEX7_9ZZZZ</name>
<dbReference type="EMBL" id="MT143863">
    <property type="protein sequence ID" value="QJB03849.1"/>
    <property type="molecule type" value="Genomic_DNA"/>
</dbReference>
<dbReference type="AlphaFoldDB" id="A0A6M3MEX7"/>
<evidence type="ECO:0000313" key="1">
    <source>
        <dbReference type="EMBL" id="QJB03849.1"/>
    </source>
</evidence>
<protein>
    <submittedName>
        <fullName evidence="1">Uncharacterized protein</fullName>
    </submittedName>
</protein>
<organism evidence="1">
    <name type="scientific">viral metagenome</name>
    <dbReference type="NCBI Taxonomy" id="1070528"/>
    <lineage>
        <taxon>unclassified sequences</taxon>
        <taxon>metagenomes</taxon>
        <taxon>organismal metagenomes</taxon>
    </lineage>
</organism>
<gene>
    <name evidence="1" type="ORF">MM171B00542_0020</name>
</gene>
<proteinExistence type="predicted"/>
<accession>A0A6M3MEX7</accession>
<reference evidence="1" key="1">
    <citation type="submission" date="2020-03" db="EMBL/GenBank/DDBJ databases">
        <title>The deep terrestrial virosphere.</title>
        <authorList>
            <person name="Holmfeldt K."/>
            <person name="Nilsson E."/>
            <person name="Simone D."/>
            <person name="Lopez-Fernandez M."/>
            <person name="Wu X."/>
            <person name="de Brujin I."/>
            <person name="Lundin D."/>
            <person name="Andersson A."/>
            <person name="Bertilsson S."/>
            <person name="Dopson M."/>
        </authorList>
    </citation>
    <scope>NUCLEOTIDE SEQUENCE</scope>
    <source>
        <strain evidence="1">MM171B00542</strain>
    </source>
</reference>